<dbReference type="Gene3D" id="3.30.160.60">
    <property type="entry name" value="Classic Zinc Finger"/>
    <property type="match status" value="3"/>
</dbReference>
<gene>
    <name evidence="11" type="ORF">BG015_011758</name>
</gene>
<keyword evidence="6" id="KW-0804">Transcription</keyword>
<feature type="compositionally biased region" description="Acidic residues" evidence="9">
    <location>
        <begin position="149"/>
        <end position="172"/>
    </location>
</feature>
<feature type="region of interest" description="Disordered" evidence="9">
    <location>
        <begin position="368"/>
        <end position="404"/>
    </location>
</feature>
<evidence type="ECO:0000256" key="4">
    <source>
        <dbReference type="ARBA" id="ARBA00022833"/>
    </source>
</evidence>
<accession>A0A9P5RUP0</accession>
<evidence type="ECO:0000259" key="10">
    <source>
        <dbReference type="PROSITE" id="PS50157"/>
    </source>
</evidence>
<feature type="compositionally biased region" description="Acidic residues" evidence="9">
    <location>
        <begin position="77"/>
        <end position="101"/>
    </location>
</feature>
<dbReference type="AlphaFoldDB" id="A0A9P5RUP0"/>
<dbReference type="Proteomes" id="UP000748756">
    <property type="component" value="Unassembled WGS sequence"/>
</dbReference>
<dbReference type="EMBL" id="JAAAUQ010000931">
    <property type="protein sequence ID" value="KAF9145917.1"/>
    <property type="molecule type" value="Genomic_DNA"/>
</dbReference>
<evidence type="ECO:0000256" key="8">
    <source>
        <dbReference type="PROSITE-ProRule" id="PRU00042"/>
    </source>
</evidence>
<feature type="compositionally biased region" description="Low complexity" evidence="9">
    <location>
        <begin position="187"/>
        <end position="199"/>
    </location>
</feature>
<dbReference type="OrthoDB" id="8922241at2759"/>
<dbReference type="GO" id="GO:0006357">
    <property type="term" value="P:regulation of transcription by RNA polymerase II"/>
    <property type="evidence" value="ECO:0007669"/>
    <property type="project" value="TreeGrafter"/>
</dbReference>
<keyword evidence="5" id="KW-0805">Transcription regulation</keyword>
<protein>
    <recommendedName>
        <fullName evidence="10">C2H2-type domain-containing protein</fullName>
    </recommendedName>
</protein>
<proteinExistence type="predicted"/>
<keyword evidence="12" id="KW-1185">Reference proteome</keyword>
<feature type="domain" description="C2H2-type" evidence="10">
    <location>
        <begin position="202"/>
        <end position="231"/>
    </location>
</feature>
<dbReference type="GO" id="GO:0005634">
    <property type="term" value="C:nucleus"/>
    <property type="evidence" value="ECO:0007669"/>
    <property type="project" value="UniProtKB-SubCell"/>
</dbReference>
<keyword evidence="2" id="KW-0479">Metal-binding</keyword>
<dbReference type="PROSITE" id="PS00028">
    <property type="entry name" value="ZINC_FINGER_C2H2_1"/>
    <property type="match status" value="4"/>
</dbReference>
<dbReference type="Pfam" id="PF00096">
    <property type="entry name" value="zf-C2H2"/>
    <property type="match status" value="1"/>
</dbReference>
<evidence type="ECO:0000256" key="7">
    <source>
        <dbReference type="ARBA" id="ARBA00023242"/>
    </source>
</evidence>
<evidence type="ECO:0000256" key="5">
    <source>
        <dbReference type="ARBA" id="ARBA00023015"/>
    </source>
</evidence>
<evidence type="ECO:0000313" key="12">
    <source>
        <dbReference type="Proteomes" id="UP000748756"/>
    </source>
</evidence>
<evidence type="ECO:0000256" key="1">
    <source>
        <dbReference type="ARBA" id="ARBA00004123"/>
    </source>
</evidence>
<dbReference type="PANTHER" id="PTHR46179:SF13">
    <property type="entry name" value="C2H2-TYPE DOMAIN-CONTAINING PROTEIN"/>
    <property type="match status" value="1"/>
</dbReference>
<comment type="subcellular location">
    <subcellularLocation>
        <location evidence="1">Nucleus</location>
    </subcellularLocation>
</comment>
<dbReference type="PROSITE" id="PS50157">
    <property type="entry name" value="ZINC_FINGER_C2H2_2"/>
    <property type="match status" value="2"/>
</dbReference>
<keyword evidence="7" id="KW-0539">Nucleus</keyword>
<keyword evidence="4" id="KW-0862">Zinc</keyword>
<feature type="region of interest" description="Disordered" evidence="9">
    <location>
        <begin position="1"/>
        <end position="201"/>
    </location>
</feature>
<name>A0A9P5RUP0_9FUNG</name>
<comment type="caution">
    <text evidence="11">The sequence shown here is derived from an EMBL/GenBank/DDBJ whole genome shotgun (WGS) entry which is preliminary data.</text>
</comment>
<evidence type="ECO:0000256" key="6">
    <source>
        <dbReference type="ARBA" id="ARBA00023163"/>
    </source>
</evidence>
<evidence type="ECO:0000256" key="3">
    <source>
        <dbReference type="ARBA" id="ARBA00022771"/>
    </source>
</evidence>
<feature type="compositionally biased region" description="Basic residues" evidence="9">
    <location>
        <begin position="19"/>
        <end position="31"/>
    </location>
</feature>
<dbReference type="GO" id="GO:0008270">
    <property type="term" value="F:zinc ion binding"/>
    <property type="evidence" value="ECO:0007669"/>
    <property type="project" value="UniProtKB-KW"/>
</dbReference>
<evidence type="ECO:0000313" key="11">
    <source>
        <dbReference type="EMBL" id="KAF9145917.1"/>
    </source>
</evidence>
<evidence type="ECO:0000256" key="2">
    <source>
        <dbReference type="ARBA" id="ARBA00022723"/>
    </source>
</evidence>
<organism evidence="11 12">
    <name type="scientific">Linnemannia schmuckeri</name>
    <dbReference type="NCBI Taxonomy" id="64567"/>
    <lineage>
        <taxon>Eukaryota</taxon>
        <taxon>Fungi</taxon>
        <taxon>Fungi incertae sedis</taxon>
        <taxon>Mucoromycota</taxon>
        <taxon>Mortierellomycotina</taxon>
        <taxon>Mortierellomycetes</taxon>
        <taxon>Mortierellales</taxon>
        <taxon>Mortierellaceae</taxon>
        <taxon>Linnemannia</taxon>
    </lineage>
</organism>
<feature type="compositionally biased region" description="Basic and acidic residues" evidence="9">
    <location>
        <begin position="102"/>
        <end position="119"/>
    </location>
</feature>
<feature type="domain" description="C2H2-type" evidence="10">
    <location>
        <begin position="267"/>
        <end position="296"/>
    </location>
</feature>
<evidence type="ECO:0000256" key="9">
    <source>
        <dbReference type="SAM" id="MobiDB-lite"/>
    </source>
</evidence>
<dbReference type="InterPro" id="IPR051061">
    <property type="entry name" value="Zinc_finger_trans_reg"/>
</dbReference>
<dbReference type="SMART" id="SM00355">
    <property type="entry name" value="ZnF_C2H2"/>
    <property type="match status" value="8"/>
</dbReference>
<keyword evidence="3 8" id="KW-0863">Zinc-finger</keyword>
<feature type="compositionally biased region" description="Acidic residues" evidence="9">
    <location>
        <begin position="120"/>
        <end position="142"/>
    </location>
</feature>
<sequence length="563" mass="64046">MKTSRKSSRVARALAAVRPSRRTRIISKSRRPTSSTSSAARNQRTLSIAKKSNPPPGTVVKRSVGRPRTRPLTPTDVDMESDDSNSDDQQSDDDNDDDDGDRDDHDSDRDDASEVSRGTDEEDDSDENDDSDDNEDSEDSGSEDTNSSDADEDEDDDDDDDDNENEDEEDSESVQSANNRSVRSRRPLSSSSSTSTPSSGHLLCPIKGCTRKFIHRKSLTSHIREHTPEETGFRYPCITPGCRFFSESRRGHATHSRTCGGDPLASYPCPWDDCERIFSTANGLAQHRRRHTVFKNPGSKKLTAIKSFAKKYRCHWPGCKKVTTRPKEFEEHLERHAEQQRKSLWPCRVNGCKRAFETRSAMRSHLARCKEGKPDLQPPQPKEVSKAWLKSAPEASTPSRTRKDSKYRCDVPGCGVALVSSWKLKRHKEWHEEHVLGIKWICLVKRCGKIEYPGTWNLLDHQARRHPELSADHHFPCPYHGCEHMFPDQKEAYVHDCRLNKKKCTVKGCDCVLPNPESEEAHMLLHRILDAPPPYKCSERSCHQEYKDREEFFAHATGHIFEP</sequence>
<reference evidence="11" key="1">
    <citation type="journal article" date="2020" name="Fungal Divers.">
        <title>Resolving the Mortierellaceae phylogeny through synthesis of multi-gene phylogenetics and phylogenomics.</title>
        <authorList>
            <person name="Vandepol N."/>
            <person name="Liber J."/>
            <person name="Desiro A."/>
            <person name="Na H."/>
            <person name="Kennedy M."/>
            <person name="Barry K."/>
            <person name="Grigoriev I.V."/>
            <person name="Miller A.N."/>
            <person name="O'Donnell K."/>
            <person name="Stajich J.E."/>
            <person name="Bonito G."/>
        </authorList>
    </citation>
    <scope>NUCLEOTIDE SEQUENCE</scope>
    <source>
        <strain evidence="11">NRRL 6426</strain>
    </source>
</reference>
<dbReference type="InterPro" id="IPR013087">
    <property type="entry name" value="Znf_C2H2_type"/>
</dbReference>
<feature type="compositionally biased region" description="Low complexity" evidence="9">
    <location>
        <begin position="32"/>
        <end position="41"/>
    </location>
</feature>
<dbReference type="PANTHER" id="PTHR46179">
    <property type="entry name" value="ZINC FINGER PROTEIN"/>
    <property type="match status" value="1"/>
</dbReference>